<evidence type="ECO:0000313" key="1">
    <source>
        <dbReference type="EMBL" id="NYZ61945.1"/>
    </source>
</evidence>
<accession>A0A7Z0QS05</accession>
<dbReference type="Proteomes" id="UP000589896">
    <property type="component" value="Unassembled WGS sequence"/>
</dbReference>
<sequence length="140" mass="15503">MRILDALMARQLAFGGPILGGPARFLWNFGDSDVPEDLRRHTLLTVDQDDHYIVTYTREDLKAELVDTAESTSLEKVCMISMLPMEPNRSLRILLDAAFEGRGGETRPQPVDAVPALTFVPEDQVATRTRSSSGSVGSRR</sequence>
<reference evidence="1 2" key="1">
    <citation type="submission" date="2020-07" db="EMBL/GenBank/DDBJ databases">
        <title>isolation of Luteimonas sp. SJ-16.</title>
        <authorList>
            <person name="Huang X.-X."/>
            <person name="Xu L."/>
            <person name="Sun J.-Q."/>
        </authorList>
    </citation>
    <scope>NUCLEOTIDE SEQUENCE [LARGE SCALE GENOMIC DNA]</scope>
    <source>
        <strain evidence="1 2">SJ-16</strain>
    </source>
</reference>
<name>A0A7Z0QS05_9GAMM</name>
<organism evidence="1 2">
    <name type="scientific">Luteimonas deserti</name>
    <dbReference type="NCBI Taxonomy" id="2752306"/>
    <lineage>
        <taxon>Bacteria</taxon>
        <taxon>Pseudomonadati</taxon>
        <taxon>Pseudomonadota</taxon>
        <taxon>Gammaproteobacteria</taxon>
        <taxon>Lysobacterales</taxon>
        <taxon>Lysobacteraceae</taxon>
        <taxon>Luteimonas</taxon>
    </lineage>
</organism>
<dbReference type="RefSeq" id="WP_180544077.1">
    <property type="nucleotide sequence ID" value="NZ_JACCJZ010000010.1"/>
</dbReference>
<keyword evidence="2" id="KW-1185">Reference proteome</keyword>
<comment type="caution">
    <text evidence="1">The sequence shown here is derived from an EMBL/GenBank/DDBJ whole genome shotgun (WGS) entry which is preliminary data.</text>
</comment>
<proteinExistence type="predicted"/>
<evidence type="ECO:0000313" key="2">
    <source>
        <dbReference type="Proteomes" id="UP000589896"/>
    </source>
</evidence>
<protein>
    <submittedName>
        <fullName evidence="1">Uncharacterized protein</fullName>
    </submittedName>
</protein>
<dbReference type="EMBL" id="JACCJZ010000010">
    <property type="protein sequence ID" value="NYZ61945.1"/>
    <property type="molecule type" value="Genomic_DNA"/>
</dbReference>
<gene>
    <name evidence="1" type="ORF">H0E82_04070</name>
</gene>
<dbReference type="AlphaFoldDB" id="A0A7Z0QS05"/>